<feature type="transmembrane region" description="Helical" evidence="6">
    <location>
        <begin position="37"/>
        <end position="56"/>
    </location>
</feature>
<accession>A0A9W6FTT8</accession>
<evidence type="ECO:0000256" key="6">
    <source>
        <dbReference type="SAM" id="Phobius"/>
    </source>
</evidence>
<dbReference type="CDD" id="cd09877">
    <property type="entry name" value="PIN_YacL-like"/>
    <property type="match status" value="1"/>
</dbReference>
<dbReference type="GO" id="GO:0016787">
    <property type="term" value="F:hydrolase activity"/>
    <property type="evidence" value="ECO:0007669"/>
    <property type="project" value="UniProtKB-KW"/>
</dbReference>
<evidence type="ECO:0000256" key="2">
    <source>
        <dbReference type="ARBA" id="ARBA00022679"/>
    </source>
</evidence>
<dbReference type="GO" id="GO:0004518">
    <property type="term" value="F:nuclease activity"/>
    <property type="evidence" value="ECO:0007669"/>
    <property type="project" value="UniProtKB-KW"/>
</dbReference>
<keyword evidence="6" id="KW-0472">Membrane</keyword>
<dbReference type="PROSITE" id="PS50926">
    <property type="entry name" value="TRAM"/>
    <property type="match status" value="1"/>
</dbReference>
<evidence type="ECO:0000256" key="5">
    <source>
        <dbReference type="ARBA" id="ARBA00022842"/>
    </source>
</evidence>
<keyword evidence="5" id="KW-0460">Magnesium</keyword>
<dbReference type="GO" id="GO:0016740">
    <property type="term" value="F:transferase activity"/>
    <property type="evidence" value="ECO:0007669"/>
    <property type="project" value="UniProtKB-KW"/>
</dbReference>
<sequence>MGLRWAWLVLKILLFVVCSVGGYFIADQMEGLKHFSWAPWAGLMVGIFFALLALSVEKIIKHLPLKIIFGGTIGLVSGLFVAKLIGFGFAGLQNNTLSVSIYVVLTCIFGYIGMVLGSIKIEEIRIPNWSWLMRGMNRSNQVIKILDTSVIIDGRIADIVETGFMGGVLVIPEFVLQELQHIADSPDPTRRVRGRRGLDIIKRLQQENMVEIRIDRQDFDNLNEVDAKLVALALRLNAKIVTNDYNLSKVAEVQGIRVLNINQLANALKPVVLPGEILRLQILKEGKEHGQGIAYLEDGTMVVVENASRHLGKEVDVSVTSILQTTAGRLIFTTLKDGDHSRQQH</sequence>
<dbReference type="SUPFAM" id="SSF88723">
    <property type="entry name" value="PIN domain-like"/>
    <property type="match status" value="1"/>
</dbReference>
<comment type="cofactor">
    <cofactor evidence="1">
        <name>Mg(2+)</name>
        <dbReference type="ChEBI" id="CHEBI:18420"/>
    </cofactor>
</comment>
<keyword evidence="6" id="KW-0812">Transmembrane</keyword>
<dbReference type="Pfam" id="PF01850">
    <property type="entry name" value="PIN"/>
    <property type="match status" value="1"/>
</dbReference>
<keyword evidence="6" id="KW-1133">Transmembrane helix</keyword>
<evidence type="ECO:0000313" key="9">
    <source>
        <dbReference type="Proteomes" id="UP001144372"/>
    </source>
</evidence>
<protein>
    <submittedName>
        <fullName evidence="8">PIN/TRAM domain-containing protein</fullName>
    </submittedName>
</protein>
<dbReference type="InterPro" id="IPR052041">
    <property type="entry name" value="Nucleic_acid_metab_PIN/TRAM"/>
</dbReference>
<feature type="transmembrane region" description="Helical" evidence="6">
    <location>
        <begin position="68"/>
        <end position="93"/>
    </location>
</feature>
<reference evidence="8" key="1">
    <citation type="submission" date="2022-12" db="EMBL/GenBank/DDBJ databases">
        <title>Reference genome sequencing for broad-spectrum identification of bacterial and archaeal isolates by mass spectrometry.</title>
        <authorList>
            <person name="Sekiguchi Y."/>
            <person name="Tourlousse D.M."/>
        </authorList>
    </citation>
    <scope>NUCLEOTIDE SEQUENCE</scope>
    <source>
        <strain evidence="8">ASRB1</strain>
    </source>
</reference>
<dbReference type="AlphaFoldDB" id="A0A9W6FTT8"/>
<dbReference type="PANTHER" id="PTHR11603">
    <property type="entry name" value="AAA FAMILY ATPASE"/>
    <property type="match status" value="1"/>
</dbReference>
<feature type="transmembrane region" description="Helical" evidence="6">
    <location>
        <begin position="7"/>
        <end position="25"/>
    </location>
</feature>
<evidence type="ECO:0000256" key="4">
    <source>
        <dbReference type="ARBA" id="ARBA00022801"/>
    </source>
</evidence>
<keyword evidence="3" id="KW-0540">Nuclease</keyword>
<name>A0A9W6FTT8_9BACT</name>
<gene>
    <name evidence="8" type="ORF">DAMNIGENAA_22080</name>
</gene>
<dbReference type="Gene3D" id="3.40.50.1010">
    <property type="entry name" value="5'-nuclease"/>
    <property type="match status" value="1"/>
</dbReference>
<evidence type="ECO:0000256" key="1">
    <source>
        <dbReference type="ARBA" id="ARBA00001946"/>
    </source>
</evidence>
<feature type="domain" description="TRAM" evidence="7">
    <location>
        <begin position="271"/>
        <end position="332"/>
    </location>
</feature>
<keyword evidence="9" id="KW-1185">Reference proteome</keyword>
<dbReference type="InterPro" id="IPR029060">
    <property type="entry name" value="PIN-like_dom_sf"/>
</dbReference>
<dbReference type="InterPro" id="IPR002716">
    <property type="entry name" value="PIN_dom"/>
</dbReference>
<dbReference type="Pfam" id="PF01938">
    <property type="entry name" value="TRAM"/>
    <property type="match status" value="1"/>
</dbReference>
<evidence type="ECO:0000313" key="8">
    <source>
        <dbReference type="EMBL" id="GLI34775.1"/>
    </source>
</evidence>
<proteinExistence type="predicted"/>
<dbReference type="SMART" id="SM00670">
    <property type="entry name" value="PINc"/>
    <property type="match status" value="1"/>
</dbReference>
<organism evidence="8 9">
    <name type="scientific">Desulforhabdus amnigena</name>
    <dbReference type="NCBI Taxonomy" id="40218"/>
    <lineage>
        <taxon>Bacteria</taxon>
        <taxon>Pseudomonadati</taxon>
        <taxon>Thermodesulfobacteriota</taxon>
        <taxon>Syntrophobacteria</taxon>
        <taxon>Syntrophobacterales</taxon>
        <taxon>Syntrophobacteraceae</taxon>
        <taxon>Desulforhabdus</taxon>
    </lineage>
</organism>
<dbReference type="InterPro" id="IPR002792">
    <property type="entry name" value="TRAM_dom"/>
</dbReference>
<dbReference type="Proteomes" id="UP001144372">
    <property type="component" value="Unassembled WGS sequence"/>
</dbReference>
<keyword evidence="2" id="KW-0808">Transferase</keyword>
<evidence type="ECO:0000259" key="7">
    <source>
        <dbReference type="PROSITE" id="PS50926"/>
    </source>
</evidence>
<dbReference type="EMBL" id="BSDR01000001">
    <property type="protein sequence ID" value="GLI34775.1"/>
    <property type="molecule type" value="Genomic_DNA"/>
</dbReference>
<feature type="transmembrane region" description="Helical" evidence="6">
    <location>
        <begin position="99"/>
        <end position="119"/>
    </location>
</feature>
<evidence type="ECO:0000256" key="3">
    <source>
        <dbReference type="ARBA" id="ARBA00022722"/>
    </source>
</evidence>
<comment type="caution">
    <text evidence="8">The sequence shown here is derived from an EMBL/GenBank/DDBJ whole genome shotgun (WGS) entry which is preliminary data.</text>
</comment>
<dbReference type="PANTHER" id="PTHR11603:SF147">
    <property type="entry name" value="MEMBRANE PROTEIN"/>
    <property type="match status" value="1"/>
</dbReference>
<keyword evidence="4" id="KW-0378">Hydrolase</keyword>